<dbReference type="AlphaFoldDB" id="A0A0V8QJA9"/>
<dbReference type="Proteomes" id="UP000054874">
    <property type="component" value="Unassembled WGS sequence"/>
</dbReference>
<dbReference type="RefSeq" id="WP_058351275.1">
    <property type="nucleotide sequence ID" value="NZ_CABMMD010000002.1"/>
</dbReference>
<sequence length="347" mass="41091">MDFEFVRHEPVYDRMIFVLTLDRQKMKERILVGEEQEIRFRLQGDGEADVLCDVTRPLGSLLAEFEHDPDREWNLNGLSPLREALHTNRWSQPALEQKAGDFLAKKYLTGDPVRMFAAFRIWNGYLQARLPREREEACERFMKKMGSLTAVFMGDPVLKFDPDNGKPRLLELSHRIYGMIPAEDTRLDLWYPDSRRDMECVAAYASFYPLITYYLNRLNDWGLCFRKCKICGKVFLARSLRYELCSEKCRKKQSLQNKRDFDERARENNYDLLYKNECQSWRNQINRAKKLPDFPADRLAAMQSAFEAFKKEALKRKQEVKTGKASPKNFMNWLYSQRNVIMELAER</sequence>
<reference evidence="1 2" key="1">
    <citation type="submission" date="2015-11" db="EMBL/GenBank/DDBJ databases">
        <title>Butyribacter intestini gen. nov., sp. nov., a butyric acid-producing bacterium of the family Lachnospiraceae isolated from the human faeces.</title>
        <authorList>
            <person name="Zou Y."/>
            <person name="Xue W."/>
            <person name="Luo G."/>
            <person name="Lv M."/>
        </authorList>
    </citation>
    <scope>NUCLEOTIDE SEQUENCE [LARGE SCALE GENOMIC DNA]</scope>
    <source>
        <strain evidence="1 2">ACET-33324</strain>
    </source>
</reference>
<organism evidence="1 2">
    <name type="scientific">Acetivibrio ethanolgignens</name>
    <dbReference type="NCBI Taxonomy" id="290052"/>
    <lineage>
        <taxon>Bacteria</taxon>
        <taxon>Bacillati</taxon>
        <taxon>Bacillota</taxon>
        <taxon>Clostridia</taxon>
        <taxon>Eubacteriales</taxon>
        <taxon>Oscillospiraceae</taxon>
        <taxon>Acetivibrio</taxon>
    </lineage>
</organism>
<protein>
    <submittedName>
        <fullName evidence="1">Uncharacterized protein</fullName>
    </submittedName>
</protein>
<accession>A0A0V8QJA9</accession>
<evidence type="ECO:0000313" key="1">
    <source>
        <dbReference type="EMBL" id="KSV60558.1"/>
    </source>
</evidence>
<keyword evidence="2" id="KW-1185">Reference proteome</keyword>
<evidence type="ECO:0000313" key="2">
    <source>
        <dbReference type="Proteomes" id="UP000054874"/>
    </source>
</evidence>
<dbReference type="EMBL" id="LNAM01000002">
    <property type="protein sequence ID" value="KSV60558.1"/>
    <property type="molecule type" value="Genomic_DNA"/>
</dbReference>
<gene>
    <name evidence="1" type="ORF">ASU35_05125</name>
</gene>
<proteinExistence type="predicted"/>
<name>A0A0V8QJA9_9FIRM</name>
<dbReference type="OrthoDB" id="1969108at2"/>
<comment type="caution">
    <text evidence="1">The sequence shown here is derived from an EMBL/GenBank/DDBJ whole genome shotgun (WGS) entry which is preliminary data.</text>
</comment>